<dbReference type="RefSeq" id="WP_199720341.1">
    <property type="nucleotide sequence ID" value="NZ_RJKN01000010.1"/>
</dbReference>
<dbReference type="InterPro" id="IPR049062">
    <property type="entry name" value="NAD_Glu_DH_ACT2"/>
</dbReference>
<dbReference type="InterPro" id="IPR049058">
    <property type="entry name" value="NAD_Glu_DH_HM2"/>
</dbReference>
<feature type="domain" description="NAD-glutamate dehydrogenase ACT3" evidence="5">
    <location>
        <begin position="539"/>
        <end position="606"/>
    </location>
</feature>
<dbReference type="InterPro" id="IPR048381">
    <property type="entry name" value="GDH_C"/>
</dbReference>
<dbReference type="Pfam" id="PF21077">
    <property type="entry name" value="GDH_ACT3"/>
    <property type="match status" value="1"/>
</dbReference>
<feature type="domain" description="NAD-specific glutamate dehydrogenase C-terminal" evidence="2">
    <location>
        <begin position="1315"/>
        <end position="1665"/>
    </location>
</feature>
<dbReference type="GO" id="GO:0004352">
    <property type="term" value="F:glutamate dehydrogenase (NAD+) activity"/>
    <property type="evidence" value="ECO:0007669"/>
    <property type="project" value="InterPro"/>
</dbReference>
<dbReference type="Pfam" id="PF21076">
    <property type="entry name" value="GDH_ACT2"/>
    <property type="match status" value="1"/>
</dbReference>
<dbReference type="PANTHER" id="PTHR43403:SF1">
    <property type="entry name" value="NAD-SPECIFIC GLUTAMATE DEHYDROGENASE"/>
    <property type="match status" value="1"/>
</dbReference>
<name>A0A3N1G971_9ACTN</name>
<protein>
    <submittedName>
        <fullName evidence="6">Glutamate dehydrogenase (NAD)</fullName>
    </submittedName>
</protein>
<evidence type="ECO:0000259" key="1">
    <source>
        <dbReference type="Pfam" id="PF05088"/>
    </source>
</evidence>
<dbReference type="InterPro" id="IPR028971">
    <property type="entry name" value="NAD-GDH_cat"/>
</dbReference>
<dbReference type="GO" id="GO:0006538">
    <property type="term" value="P:L-glutamate catabolic process"/>
    <property type="evidence" value="ECO:0007669"/>
    <property type="project" value="InterPro"/>
</dbReference>
<dbReference type="SUPFAM" id="SSF53223">
    <property type="entry name" value="Aminoacid dehydrogenase-like, N-terminal domain"/>
    <property type="match status" value="1"/>
</dbReference>
<proteinExistence type="predicted"/>
<gene>
    <name evidence="6" type="ORF">EDC03_3246</name>
</gene>
<dbReference type="InterPro" id="IPR046346">
    <property type="entry name" value="Aminoacid_DH-like_N_sf"/>
</dbReference>
<dbReference type="EMBL" id="RJKN01000010">
    <property type="protein sequence ID" value="ROP26776.1"/>
    <property type="molecule type" value="Genomic_DNA"/>
</dbReference>
<sequence length="1674" mass="177853">MLRGGVDGRVAELLEEVAREAPGDDAAAAADPPEGLHRLLLDYWGRLSPEELAERTPAQLVGAARSHAALAAAREPGTTAVRVLAAGEGWRGLHAVVEVVTDDVPHLVDSVLAEVGRRGLGVHAVVHPVLRQGPDAAPVSWMHVEVDRLEEAASAALERGVRDVVAAARAAAADGPATAALLRRAADAEPATEDGAEAARYLRWLADGNLVMLGARVVPLPGAGAPDEQALGLLADGAPAVGHARSRLDAAPAEVTAPLGEGQLLRLAVGDARSPVVRHDHVDLVVAALHDDAGARVGELRVVGLYTAGSALQSVLAVPRLDRTVAEVLRLAGVDADSHTGRDLLALLETYPRDELRLAGAEHLARTATAVLGSQDRRRASVFLRSDPWGRYVSVLVHLPRDRYTTAVRLRISALLAERFGASSVDYSVWVAGSPLSRIHLVVRAAEGQGLADVDEVALARDLTRLVRTWEDDLAVALASEVGQDAASRRLRRWGSAFPEAYKEDFGPAAAVGDLARVAELERGEVDTVLHLRTPGGPDAAPDEHRLALVRRSPLPLTSVLPVLAALGVEVLDERPYRLEPSAAASDDDVAVRLDEAYVLDFGVRWAVGPWAEGADPEEPARLLADAFWQAWRGRTESDGLDRLVLAAGLTWRQVGVLRAYVKYLRQAGLPFSQSYVERTLLAHTPLVRDLLRLFAERFDPDLPDTPSPSPGEVEGLGLDLAALPADVSPARAARAARAERDVRAHLGAVEGLDADRTLRALLSLVLATTRTNAYRPGPDAAASAEEAQAQGRDPVVAAARGAALALKLDPRLVAELPAPRPLHEVWVCSPRVEGVHLRFGDVARGGLRWSDRREDFRTEVLGLVRAQVVKNAVIVPTGAKGGFVTKTPSTSGTGAAAPEVGREERAAEGRACYAAFVSALLDVTDDLAPARDGRRAVVPPSRVVRHDADDTYLVVAADKGTATFSDLANAVAGDHGFWLGDAFASGGSVGYDHKAMGITARGAWVSVRRHFRELGRDVQADPFTCVGVGDMSGDVFGNGMLLSTRTRLVAAFDHRHVFLDPDPDPDVSWAERARLFALPRSSWADYDRSLLSEGGAVVPRTAKSVPVSPQVCEALGLPPGTTTLTPPELVRAVLCAPVDLLWNGGIGTYVKASTETDAEAGDKANDAVRVNGADLRCLVVGEGGNLGLTQRGRVEAALHGVALNTDAIDNSAGVDCSDHEVNIKVLLDQVVATGDLSVAERDDLLLAMTQDVGRLVLTDNDEQNDLLGDVRSLATSLLPVHHRFLRALERDGHVDRELEALPDDAGFAARAKDGRGLTTPEASVLLALAKTTLTADLLASGVPDEPWAQEVLRDYFPPALVERFGDRLAEHPLRRQVVATCLVNGLVNRGGITFAFRCTEETGASSAAVVRAYAVAQRLFDVPGVHAAVRALDGQVPTAPQSHATQELRRLLDRAVRWLLTTHGGGLDVAGLTASLEPVVAAFRGRVGELLRGRERARLDREAGALEAEGFPPALALHVAGLLDEFDLLDVARTAADTGVPVADVAELHFALSERYGVDDLLGLIAALPRGDRWQTLARGALRDDLYAALDVLVRGVLAHARTQEGQDAWGGPGVVAERADRAVLAWESAHEETLAQARRTLDEVRRLEGSGLAPLSVALRLLRGAGRSGLVG</sequence>
<accession>A0A3N1G971</accession>
<dbReference type="InterPro" id="IPR024727">
    <property type="entry name" value="NAD_Glu_DH_N_ACT1"/>
</dbReference>
<dbReference type="InterPro" id="IPR049064">
    <property type="entry name" value="NAD_Glu_DH_ACT3"/>
</dbReference>
<evidence type="ECO:0000259" key="5">
    <source>
        <dbReference type="Pfam" id="PF21077"/>
    </source>
</evidence>
<organism evidence="6 7">
    <name type="scientific">Pseudokineococcus lusitanus</name>
    <dbReference type="NCBI Taxonomy" id="763993"/>
    <lineage>
        <taxon>Bacteria</taxon>
        <taxon>Bacillati</taxon>
        <taxon>Actinomycetota</taxon>
        <taxon>Actinomycetes</taxon>
        <taxon>Kineosporiales</taxon>
        <taxon>Kineosporiaceae</taxon>
        <taxon>Pseudokineococcus</taxon>
    </lineage>
</organism>
<reference evidence="6 7" key="1">
    <citation type="journal article" date="2015" name="Stand. Genomic Sci.">
        <title>Genomic Encyclopedia of Bacterial and Archaeal Type Strains, Phase III: the genomes of soil and plant-associated and newly described type strains.</title>
        <authorList>
            <person name="Whitman W.B."/>
            <person name="Woyke T."/>
            <person name="Klenk H.P."/>
            <person name="Zhou Y."/>
            <person name="Lilburn T.G."/>
            <person name="Beck B.J."/>
            <person name="De Vos P."/>
            <person name="Vandamme P."/>
            <person name="Eisen J.A."/>
            <person name="Garrity G."/>
            <person name="Hugenholtz P."/>
            <person name="Kyrpides N.C."/>
        </authorList>
    </citation>
    <scope>NUCLEOTIDE SEQUENCE [LARGE SCALE GENOMIC DNA]</scope>
    <source>
        <strain evidence="6 7">CECT 7306</strain>
    </source>
</reference>
<feature type="domain" description="NAD-glutamate dehydrogenase catalytic" evidence="1">
    <location>
        <begin position="743"/>
        <end position="1268"/>
    </location>
</feature>
<dbReference type="Proteomes" id="UP000276232">
    <property type="component" value="Unassembled WGS sequence"/>
</dbReference>
<dbReference type="Pfam" id="PF21074">
    <property type="entry name" value="GDH_C"/>
    <property type="match status" value="1"/>
</dbReference>
<dbReference type="Pfam" id="PF21078">
    <property type="entry name" value="GDH_HM3"/>
    <property type="match status" value="1"/>
</dbReference>
<evidence type="ECO:0000259" key="3">
    <source>
        <dbReference type="Pfam" id="PF21075"/>
    </source>
</evidence>
<dbReference type="Pfam" id="PF21073">
    <property type="entry name" value="GDH_HM1"/>
    <property type="match status" value="1"/>
</dbReference>
<dbReference type="PANTHER" id="PTHR43403">
    <property type="entry name" value="NAD-SPECIFIC GLUTAMATE DEHYDROGENASE"/>
    <property type="match status" value="1"/>
</dbReference>
<dbReference type="SUPFAM" id="SSF51735">
    <property type="entry name" value="NAD(P)-binding Rossmann-fold domains"/>
    <property type="match status" value="1"/>
</dbReference>
<feature type="domain" description="NAD-glutamate dehydrogenase N-terminal ACT1" evidence="3">
    <location>
        <begin position="42"/>
        <end position="157"/>
    </location>
</feature>
<feature type="domain" description="NAD-glutamate dehydrogenase ACT2" evidence="4">
    <location>
        <begin position="382"/>
        <end position="471"/>
    </location>
</feature>
<dbReference type="Pfam" id="PF05088">
    <property type="entry name" value="Bac_GDH_CD"/>
    <property type="match status" value="1"/>
</dbReference>
<dbReference type="Pfam" id="PF21079">
    <property type="entry name" value="GDH_HM2"/>
    <property type="match status" value="1"/>
</dbReference>
<dbReference type="Pfam" id="PF21075">
    <property type="entry name" value="GDH_ACT1"/>
    <property type="match status" value="1"/>
</dbReference>
<dbReference type="InterPro" id="IPR049056">
    <property type="entry name" value="NAD_Glu_DH_HM3"/>
</dbReference>
<dbReference type="InterPro" id="IPR049059">
    <property type="entry name" value="NAD_Glu_DH_HM1"/>
</dbReference>
<dbReference type="PIRSF" id="PIRSF036761">
    <property type="entry name" value="GDH_Mll4104"/>
    <property type="match status" value="1"/>
</dbReference>
<comment type="caution">
    <text evidence="6">The sequence shown here is derived from an EMBL/GenBank/DDBJ whole genome shotgun (WGS) entry which is preliminary data.</text>
</comment>
<evidence type="ECO:0000313" key="6">
    <source>
        <dbReference type="EMBL" id="ROP26776.1"/>
    </source>
</evidence>
<evidence type="ECO:0000259" key="4">
    <source>
        <dbReference type="Pfam" id="PF21076"/>
    </source>
</evidence>
<dbReference type="InParanoid" id="A0A3N1G971"/>
<evidence type="ECO:0000313" key="7">
    <source>
        <dbReference type="Proteomes" id="UP000276232"/>
    </source>
</evidence>
<evidence type="ECO:0000259" key="2">
    <source>
        <dbReference type="Pfam" id="PF21074"/>
    </source>
</evidence>
<dbReference type="FunCoup" id="A0A3N1G971">
    <property type="interactions" value="14"/>
</dbReference>
<dbReference type="InterPro" id="IPR036291">
    <property type="entry name" value="NAD(P)-bd_dom_sf"/>
</dbReference>
<dbReference type="GO" id="GO:0004069">
    <property type="term" value="F:L-aspartate:2-oxoglutarate aminotransferase activity"/>
    <property type="evidence" value="ECO:0007669"/>
    <property type="project" value="InterPro"/>
</dbReference>
<keyword evidence="7" id="KW-1185">Reference proteome</keyword>
<dbReference type="InterPro" id="IPR007780">
    <property type="entry name" value="NAD_Glu_DH_bac"/>
</dbReference>